<feature type="compositionally biased region" description="Polar residues" evidence="1">
    <location>
        <begin position="67"/>
        <end position="76"/>
    </location>
</feature>
<reference evidence="2" key="1">
    <citation type="journal article" date="2023" name="Insect Mol. Biol.">
        <title>Genome sequencing provides insights into the evolution of gene families encoding plant cell wall-degrading enzymes in longhorned beetles.</title>
        <authorList>
            <person name="Shin N.R."/>
            <person name="Okamura Y."/>
            <person name="Kirsch R."/>
            <person name="Pauchet Y."/>
        </authorList>
    </citation>
    <scope>NUCLEOTIDE SEQUENCE</scope>
    <source>
        <strain evidence="2">MMC_N1</strain>
    </source>
</reference>
<feature type="region of interest" description="Disordered" evidence="1">
    <location>
        <begin position="1"/>
        <end position="76"/>
    </location>
</feature>
<gene>
    <name evidence="2" type="ORF">NQ317_010314</name>
</gene>
<proteinExistence type="predicted"/>
<comment type="caution">
    <text evidence="2">The sequence shown here is derived from an EMBL/GenBank/DDBJ whole genome shotgun (WGS) entry which is preliminary data.</text>
</comment>
<evidence type="ECO:0000313" key="2">
    <source>
        <dbReference type="EMBL" id="KAJ8969406.1"/>
    </source>
</evidence>
<feature type="region of interest" description="Disordered" evidence="1">
    <location>
        <begin position="112"/>
        <end position="161"/>
    </location>
</feature>
<dbReference type="EMBL" id="JAPWTJ010001811">
    <property type="protein sequence ID" value="KAJ8969406.1"/>
    <property type="molecule type" value="Genomic_DNA"/>
</dbReference>
<accession>A0ABQ9IZN9</accession>
<feature type="compositionally biased region" description="Polar residues" evidence="1">
    <location>
        <begin position="19"/>
        <end position="39"/>
    </location>
</feature>
<feature type="compositionally biased region" description="Polar residues" evidence="1">
    <location>
        <begin position="141"/>
        <end position="158"/>
    </location>
</feature>
<evidence type="ECO:0000256" key="1">
    <source>
        <dbReference type="SAM" id="MobiDB-lite"/>
    </source>
</evidence>
<sequence length="190" mass="20570">MTPDQLKFLGSMLPATKPSVPSISKSNIAHTVTSSSLSNKPKPPQMPNSKPGISGPVKQINPDLNKAKQSSFMGKHTLQSSQIFKVVNWQEPAPTKTSPSDDKAAKAFMKDRPNISITPVTGSLPSPTNSASFSRPIVARTSPTNFGRPTLTTSPSSGKTLQEKLAEKKKEQFNKRTTTKEICRSSVVFF</sequence>
<keyword evidence="3" id="KW-1185">Reference proteome</keyword>
<feature type="compositionally biased region" description="Polar residues" evidence="1">
    <location>
        <begin position="115"/>
        <end position="133"/>
    </location>
</feature>
<protein>
    <submittedName>
        <fullName evidence="2">Uncharacterized protein</fullName>
    </submittedName>
</protein>
<evidence type="ECO:0000313" key="3">
    <source>
        <dbReference type="Proteomes" id="UP001162164"/>
    </source>
</evidence>
<name>A0ABQ9IZN9_9CUCU</name>
<organism evidence="2 3">
    <name type="scientific">Molorchus minor</name>
    <dbReference type="NCBI Taxonomy" id="1323400"/>
    <lineage>
        <taxon>Eukaryota</taxon>
        <taxon>Metazoa</taxon>
        <taxon>Ecdysozoa</taxon>
        <taxon>Arthropoda</taxon>
        <taxon>Hexapoda</taxon>
        <taxon>Insecta</taxon>
        <taxon>Pterygota</taxon>
        <taxon>Neoptera</taxon>
        <taxon>Endopterygota</taxon>
        <taxon>Coleoptera</taxon>
        <taxon>Polyphaga</taxon>
        <taxon>Cucujiformia</taxon>
        <taxon>Chrysomeloidea</taxon>
        <taxon>Cerambycidae</taxon>
        <taxon>Lamiinae</taxon>
        <taxon>Monochamini</taxon>
        <taxon>Molorchus</taxon>
    </lineage>
</organism>
<dbReference type="Proteomes" id="UP001162164">
    <property type="component" value="Unassembled WGS sequence"/>
</dbReference>